<name>A0A8S5NYL7_9CAUD</name>
<evidence type="ECO:0000313" key="1">
    <source>
        <dbReference type="EMBL" id="DAD99484.1"/>
    </source>
</evidence>
<organism evidence="1">
    <name type="scientific">Siphoviridae sp. ctNU74</name>
    <dbReference type="NCBI Taxonomy" id="2825471"/>
    <lineage>
        <taxon>Viruses</taxon>
        <taxon>Duplodnaviria</taxon>
        <taxon>Heunggongvirae</taxon>
        <taxon>Uroviricota</taxon>
        <taxon>Caudoviricetes</taxon>
    </lineage>
</organism>
<proteinExistence type="predicted"/>
<sequence length="88" mass="10406">MLFEKGKFIYLKEGPILEVVYADEEKAVCIKMRGNEEKAAYDGISKVISNRSEDYKDLSWIRIGNRPKEIVGRYRWSPIRESHEYKFS</sequence>
<accession>A0A8S5NYL7</accession>
<reference evidence="1" key="1">
    <citation type="journal article" date="2021" name="Proc. Natl. Acad. Sci. U.S.A.">
        <title>A Catalog of Tens of Thousands of Viruses from Human Metagenomes Reveals Hidden Associations with Chronic Diseases.</title>
        <authorList>
            <person name="Tisza M.J."/>
            <person name="Buck C.B."/>
        </authorList>
    </citation>
    <scope>NUCLEOTIDE SEQUENCE</scope>
    <source>
        <strain evidence="1">CtNU74</strain>
    </source>
</reference>
<dbReference type="EMBL" id="BK015285">
    <property type="protein sequence ID" value="DAD99484.1"/>
    <property type="molecule type" value="Genomic_DNA"/>
</dbReference>
<protein>
    <submittedName>
        <fullName evidence="1">Uncharacterized protein</fullName>
    </submittedName>
</protein>